<feature type="binding site" evidence="7">
    <location>
        <position position="80"/>
    </location>
    <ligand>
        <name>substrate</name>
    </ligand>
</feature>
<evidence type="ECO:0000256" key="3">
    <source>
        <dbReference type="ARBA" id="ARBA00022801"/>
    </source>
</evidence>
<comment type="catalytic activity">
    <reaction evidence="6 7">
        <text>dUTP + H2O = dUMP + diphosphate + H(+)</text>
        <dbReference type="Rhea" id="RHEA:10248"/>
        <dbReference type="ChEBI" id="CHEBI:15377"/>
        <dbReference type="ChEBI" id="CHEBI:15378"/>
        <dbReference type="ChEBI" id="CHEBI:33019"/>
        <dbReference type="ChEBI" id="CHEBI:61555"/>
        <dbReference type="ChEBI" id="CHEBI:246422"/>
        <dbReference type="EC" id="3.6.1.23"/>
    </reaction>
</comment>
<evidence type="ECO:0000256" key="6">
    <source>
        <dbReference type="ARBA" id="ARBA00047686"/>
    </source>
</evidence>
<dbReference type="InterPro" id="IPR008181">
    <property type="entry name" value="dUTPase"/>
</dbReference>
<evidence type="ECO:0000256" key="1">
    <source>
        <dbReference type="ARBA" id="ARBA00006581"/>
    </source>
</evidence>
<dbReference type="Proteomes" id="UP000177230">
    <property type="component" value="Unassembled WGS sequence"/>
</dbReference>
<evidence type="ECO:0000259" key="8">
    <source>
        <dbReference type="Pfam" id="PF00692"/>
    </source>
</evidence>
<dbReference type="FunFam" id="2.70.40.10:FF:000002">
    <property type="entry name" value="dUTP diphosphatase"/>
    <property type="match status" value="1"/>
</dbReference>
<comment type="caution">
    <text evidence="9">The sequence shown here is derived from an EMBL/GenBank/DDBJ whole genome shotgun (WGS) entry which is preliminary data.</text>
</comment>
<comment type="caution">
    <text evidence="7">Lacks conserved residue(s) required for the propagation of feature annotation.</text>
</comment>
<dbReference type="Gene3D" id="2.70.40.10">
    <property type="match status" value="1"/>
</dbReference>
<comment type="pathway">
    <text evidence="7">Pyrimidine metabolism; dUMP biosynthesis; dUMP from dCTP (dUTP route): step 2/2.</text>
</comment>
<dbReference type="Pfam" id="PF00692">
    <property type="entry name" value="dUTPase"/>
    <property type="match status" value="1"/>
</dbReference>
<evidence type="ECO:0000256" key="4">
    <source>
        <dbReference type="ARBA" id="ARBA00022842"/>
    </source>
</evidence>
<dbReference type="InterPro" id="IPR029054">
    <property type="entry name" value="dUTPase-like"/>
</dbReference>
<sequence>MKDLKIKISLLSDLAQMPEYSTAHSSGMDLKAAIGRPIKIKPGQISLVPTGLALEIPPGFEGQVRPRSGLAIKHGISIVNAPGTIDADYRGEVGVILINLEKKIFTIQPGDRIAQLVIAPVVKAKLVKASSLNNTARGQGGFGHTGVGKRRQD</sequence>
<dbReference type="GO" id="GO:0006226">
    <property type="term" value="P:dUMP biosynthetic process"/>
    <property type="evidence" value="ECO:0007669"/>
    <property type="project" value="UniProtKB-UniRule"/>
</dbReference>
<dbReference type="InterPro" id="IPR033704">
    <property type="entry name" value="dUTPase_trimeric"/>
</dbReference>
<dbReference type="HAMAP" id="MF_00116">
    <property type="entry name" value="dUTPase_bact"/>
    <property type="match status" value="1"/>
</dbReference>
<dbReference type="GO" id="GO:0004170">
    <property type="term" value="F:dUTP diphosphatase activity"/>
    <property type="evidence" value="ECO:0007669"/>
    <property type="project" value="UniProtKB-UniRule"/>
</dbReference>
<dbReference type="NCBIfam" id="TIGR00576">
    <property type="entry name" value="dut"/>
    <property type="match status" value="1"/>
</dbReference>
<dbReference type="SUPFAM" id="SSF51283">
    <property type="entry name" value="dUTPase-like"/>
    <property type="match status" value="1"/>
</dbReference>
<keyword evidence="4 7" id="KW-0460">Magnesium</keyword>
<protein>
    <recommendedName>
        <fullName evidence="7">Deoxyuridine 5'-triphosphate nucleotidohydrolase</fullName>
        <shortName evidence="7">dUTPase</shortName>
        <ecNumber evidence="7">3.6.1.23</ecNumber>
    </recommendedName>
    <alternativeName>
        <fullName evidence="7">dUTP pyrophosphatase</fullName>
    </alternativeName>
</protein>
<keyword evidence="2 7" id="KW-0479">Metal-binding</keyword>
<keyword evidence="5 7" id="KW-0546">Nucleotide metabolism</keyword>
<dbReference type="PANTHER" id="PTHR11241:SF0">
    <property type="entry name" value="DEOXYURIDINE 5'-TRIPHOSPHATE NUCLEOTIDOHYDROLASE"/>
    <property type="match status" value="1"/>
</dbReference>
<reference evidence="9 10" key="1">
    <citation type="journal article" date="2016" name="Nat. Commun.">
        <title>Thousands of microbial genomes shed light on interconnected biogeochemical processes in an aquifer system.</title>
        <authorList>
            <person name="Anantharaman K."/>
            <person name="Brown C.T."/>
            <person name="Hug L.A."/>
            <person name="Sharon I."/>
            <person name="Castelle C.J."/>
            <person name="Probst A.J."/>
            <person name="Thomas B.C."/>
            <person name="Singh A."/>
            <person name="Wilkins M.J."/>
            <person name="Karaoz U."/>
            <person name="Brodie E.L."/>
            <person name="Williams K.H."/>
            <person name="Hubbard S.S."/>
            <person name="Banfield J.F."/>
        </authorList>
    </citation>
    <scope>NUCLEOTIDE SEQUENCE [LARGE SCALE GENOMIC DNA]</scope>
</reference>
<dbReference type="GO" id="GO:0046081">
    <property type="term" value="P:dUTP catabolic process"/>
    <property type="evidence" value="ECO:0007669"/>
    <property type="project" value="InterPro"/>
</dbReference>
<feature type="binding site" evidence="7">
    <location>
        <begin position="84"/>
        <end position="86"/>
    </location>
    <ligand>
        <name>substrate</name>
    </ligand>
</feature>
<dbReference type="UniPathway" id="UPA00610">
    <property type="reaction ID" value="UER00666"/>
</dbReference>
<evidence type="ECO:0000256" key="5">
    <source>
        <dbReference type="ARBA" id="ARBA00023080"/>
    </source>
</evidence>
<feature type="binding site" evidence="7">
    <location>
        <begin position="67"/>
        <end position="69"/>
    </location>
    <ligand>
        <name>substrate</name>
    </ligand>
</feature>
<gene>
    <name evidence="7" type="primary">dut</name>
    <name evidence="9" type="ORF">A2024_08925</name>
</gene>
<evidence type="ECO:0000313" key="9">
    <source>
        <dbReference type="EMBL" id="OGF10465.1"/>
    </source>
</evidence>
<evidence type="ECO:0000313" key="10">
    <source>
        <dbReference type="Proteomes" id="UP000177230"/>
    </source>
</evidence>
<accession>A0A1F5R7U1</accession>
<dbReference type="AlphaFoldDB" id="A0A1F5R7U1"/>
<comment type="function">
    <text evidence="7">This enzyme is involved in nucleotide metabolism: it produces dUMP, the immediate precursor of thymidine nucleotides and it decreases the intracellular concentration of dUTP so that uracil cannot be incorporated into DNA.</text>
</comment>
<evidence type="ECO:0000256" key="2">
    <source>
        <dbReference type="ARBA" id="ARBA00022723"/>
    </source>
</evidence>
<dbReference type="EC" id="3.6.1.23" evidence="7"/>
<comment type="similarity">
    <text evidence="1 7">Belongs to the dUTPase family.</text>
</comment>
<dbReference type="CDD" id="cd07557">
    <property type="entry name" value="trimeric_dUTPase"/>
    <property type="match status" value="1"/>
</dbReference>
<dbReference type="GO" id="GO:0000287">
    <property type="term" value="F:magnesium ion binding"/>
    <property type="evidence" value="ECO:0007669"/>
    <property type="project" value="UniProtKB-UniRule"/>
</dbReference>
<keyword evidence="3 7" id="KW-0378">Hydrolase</keyword>
<organism evidence="9 10">
    <name type="scientific">Candidatus Edwardsbacteria bacterium GWF2_54_11</name>
    <dbReference type="NCBI Taxonomy" id="1817851"/>
    <lineage>
        <taxon>Bacteria</taxon>
        <taxon>Candidatus Edwardsiibacteriota</taxon>
    </lineage>
</organism>
<dbReference type="NCBIfam" id="NF001862">
    <property type="entry name" value="PRK00601.1"/>
    <property type="match status" value="1"/>
</dbReference>
<name>A0A1F5R7U1_9BACT</name>
<feature type="domain" description="dUTPase-like" evidence="8">
    <location>
        <begin position="15"/>
        <end position="146"/>
    </location>
</feature>
<dbReference type="PANTHER" id="PTHR11241">
    <property type="entry name" value="DEOXYURIDINE 5'-TRIPHOSPHATE NUCLEOTIDOHYDROLASE"/>
    <property type="match status" value="1"/>
</dbReference>
<comment type="cofactor">
    <cofactor evidence="7">
        <name>Mg(2+)</name>
        <dbReference type="ChEBI" id="CHEBI:18420"/>
    </cofactor>
</comment>
<dbReference type="EMBL" id="MFFM01000038">
    <property type="protein sequence ID" value="OGF10465.1"/>
    <property type="molecule type" value="Genomic_DNA"/>
</dbReference>
<proteinExistence type="inferred from homology"/>
<dbReference type="InterPro" id="IPR036157">
    <property type="entry name" value="dUTPase-like_sf"/>
</dbReference>
<evidence type="ECO:0000256" key="7">
    <source>
        <dbReference type="HAMAP-Rule" id="MF_00116"/>
    </source>
</evidence>